<accession>A0A6L3ZDP6</accession>
<keyword evidence="2" id="KW-1185">Reference proteome</keyword>
<organism evidence="1 2">
    <name type="scientific">Phaeocystidibacter marisrubri</name>
    <dbReference type="NCBI Taxonomy" id="1577780"/>
    <lineage>
        <taxon>Bacteria</taxon>
        <taxon>Pseudomonadati</taxon>
        <taxon>Bacteroidota</taxon>
        <taxon>Flavobacteriia</taxon>
        <taxon>Flavobacteriales</taxon>
        <taxon>Phaeocystidibacteraceae</taxon>
        <taxon>Phaeocystidibacter</taxon>
    </lineage>
</organism>
<comment type="caution">
    <text evidence="1">The sequence shown here is derived from an EMBL/GenBank/DDBJ whole genome shotgun (WGS) entry which is preliminary data.</text>
</comment>
<name>A0A6L3ZDP6_9FLAO</name>
<dbReference type="EMBL" id="WBVQ01000002">
    <property type="protein sequence ID" value="KAB2815965.1"/>
    <property type="molecule type" value="Genomic_DNA"/>
</dbReference>
<protein>
    <submittedName>
        <fullName evidence="1">Uncharacterized protein</fullName>
    </submittedName>
</protein>
<evidence type="ECO:0000313" key="2">
    <source>
        <dbReference type="Proteomes" id="UP000484164"/>
    </source>
</evidence>
<dbReference type="AlphaFoldDB" id="A0A6L3ZDP6"/>
<sequence length="209" mass="23949">MKIQIVLICLLMSCGFRKNENNSSINAESKILHYIGEFQRLNTSYCAVHISFSEGNVDQIITTDIDDEFTLKVIRGSSNQYDEFISVRNRKIKRVLKEFIDSVENNSTLSAIDRNDLVNPSIDWIEVYNAETDKKYYVEITSGDFHNSVFEEVFRQISPLLLQAEIAHNAIDGSSTYQLDYPVEEVVLLAFLNYSQYPGTFIYPSSVND</sequence>
<dbReference type="RefSeq" id="WP_151693394.1">
    <property type="nucleotide sequence ID" value="NZ_BMGX01000001.1"/>
</dbReference>
<dbReference type="Proteomes" id="UP000484164">
    <property type="component" value="Unassembled WGS sequence"/>
</dbReference>
<gene>
    <name evidence="1" type="ORF">F8C82_09720</name>
</gene>
<evidence type="ECO:0000313" key="1">
    <source>
        <dbReference type="EMBL" id="KAB2815965.1"/>
    </source>
</evidence>
<reference evidence="1 2" key="1">
    <citation type="submission" date="2019-10" db="EMBL/GenBank/DDBJ databases">
        <title>Genome sequence of Phaeocystidibacter marisrubri JCM30614 (type strain).</title>
        <authorList>
            <person name="Bowman J.P."/>
        </authorList>
    </citation>
    <scope>NUCLEOTIDE SEQUENCE [LARGE SCALE GENOMIC DNA]</scope>
    <source>
        <strain evidence="1 2">JCM 30614</strain>
    </source>
</reference>
<proteinExistence type="predicted"/>